<dbReference type="Pfam" id="PF25023">
    <property type="entry name" value="TEN_YD-shell"/>
    <property type="match status" value="1"/>
</dbReference>
<protein>
    <submittedName>
        <fullName evidence="6">DUF1566 domain-containing protein</fullName>
    </submittedName>
</protein>
<dbReference type="Pfam" id="PF22352">
    <property type="entry name" value="K319L-like_PKD"/>
    <property type="match status" value="4"/>
</dbReference>
<feature type="domain" description="PKD/Chitinase" evidence="5">
    <location>
        <begin position="1287"/>
        <end position="1370"/>
    </location>
</feature>
<dbReference type="Pfam" id="PF06594">
    <property type="entry name" value="HCBP_related"/>
    <property type="match status" value="1"/>
</dbReference>
<evidence type="ECO:0000313" key="6">
    <source>
        <dbReference type="EMBL" id="MBU2872899.1"/>
    </source>
</evidence>
<dbReference type="NCBIfam" id="TIGR01643">
    <property type="entry name" value="YD_repeat_2x"/>
    <property type="match status" value="3"/>
</dbReference>
<dbReference type="NCBIfam" id="TIGR03696">
    <property type="entry name" value="Rhs_assc_core"/>
    <property type="match status" value="1"/>
</dbReference>
<dbReference type="RefSeq" id="WP_216006783.1">
    <property type="nucleotide sequence ID" value="NZ_JAHKPV010000001.1"/>
</dbReference>
<reference evidence="6 7" key="1">
    <citation type="submission" date="2021-05" db="EMBL/GenBank/DDBJ databases">
        <title>Draft genomes of bacteria isolated from model marine particles.</title>
        <authorList>
            <person name="Datta M.S."/>
            <person name="Schwartzman J.A."/>
            <person name="Enke T.N."/>
            <person name="Saavedra J."/>
            <person name="Cermak N."/>
            <person name="Cordero O.X."/>
        </authorList>
    </citation>
    <scope>NUCLEOTIDE SEQUENCE [LARGE SCALE GENOMIC DNA]</scope>
    <source>
        <strain evidence="6 7">D2M19</strain>
    </source>
</reference>
<feature type="compositionally biased region" description="Basic and acidic residues" evidence="4">
    <location>
        <begin position="3839"/>
        <end position="3854"/>
    </location>
</feature>
<keyword evidence="3" id="KW-1015">Disulfide bond</keyword>
<dbReference type="PANTHER" id="PTHR11219:SF69">
    <property type="entry name" value="TENEURIN-A"/>
    <property type="match status" value="1"/>
</dbReference>
<evidence type="ECO:0000256" key="4">
    <source>
        <dbReference type="SAM" id="MobiDB-lite"/>
    </source>
</evidence>
<dbReference type="PANTHER" id="PTHR11219">
    <property type="entry name" value="TENEURIN AND N-ACETYLGLUCOSAMINE-1-PHOSPHODIESTER ALPHA-N-ACETYLGLUCOSAMINIDASE"/>
    <property type="match status" value="1"/>
</dbReference>
<dbReference type="CDD" id="cd00146">
    <property type="entry name" value="PKD"/>
    <property type="match status" value="2"/>
</dbReference>
<organism evidence="6 7">
    <name type="scientific">Marinobacter salexigens</name>
    <dbReference type="NCBI Taxonomy" id="1925763"/>
    <lineage>
        <taxon>Bacteria</taxon>
        <taxon>Pseudomonadati</taxon>
        <taxon>Pseudomonadota</taxon>
        <taxon>Gammaproteobacteria</taxon>
        <taxon>Pseudomonadales</taxon>
        <taxon>Marinobacteraceae</taxon>
        <taxon>Marinobacter</taxon>
    </lineage>
</organism>
<evidence type="ECO:0000256" key="2">
    <source>
        <dbReference type="ARBA" id="ARBA00022737"/>
    </source>
</evidence>
<feature type="domain" description="PKD/Chitinase" evidence="5">
    <location>
        <begin position="1374"/>
        <end position="1456"/>
    </location>
</feature>
<keyword evidence="7" id="KW-1185">Reference proteome</keyword>
<feature type="region of interest" description="Disordered" evidence="4">
    <location>
        <begin position="285"/>
        <end position="359"/>
    </location>
</feature>
<evidence type="ECO:0000256" key="3">
    <source>
        <dbReference type="ARBA" id="ARBA00023157"/>
    </source>
</evidence>
<name>A0ABS6A7T1_9GAMM</name>
<evidence type="ECO:0000259" key="5">
    <source>
        <dbReference type="SMART" id="SM00089"/>
    </source>
</evidence>
<feature type="region of interest" description="Disordered" evidence="4">
    <location>
        <begin position="2394"/>
        <end position="2414"/>
    </location>
</feature>
<keyword evidence="1" id="KW-0245">EGF-like domain</keyword>
<dbReference type="InterPro" id="IPR006530">
    <property type="entry name" value="YD"/>
</dbReference>
<dbReference type="InterPro" id="IPR051216">
    <property type="entry name" value="Teneurin"/>
</dbReference>
<feature type="compositionally biased region" description="Acidic residues" evidence="4">
    <location>
        <begin position="2396"/>
        <end position="2414"/>
    </location>
</feature>
<evidence type="ECO:0000313" key="7">
    <source>
        <dbReference type="Proteomes" id="UP000753376"/>
    </source>
</evidence>
<keyword evidence="2" id="KW-0677">Repeat</keyword>
<feature type="domain" description="PKD/Chitinase" evidence="5">
    <location>
        <begin position="1546"/>
        <end position="1630"/>
    </location>
</feature>
<accession>A0ABS6A7T1</accession>
<proteinExistence type="predicted"/>
<dbReference type="Proteomes" id="UP000753376">
    <property type="component" value="Unassembled WGS sequence"/>
</dbReference>
<sequence length="3860" mass="418510">MNAIDGTAGDDFIIVGVASARVTPGTGDDFLVGGPGDNRYVVSAGGGKDTLYEVEGSNYVEFDSSIGYGDVSSGLMKSGNDLILNVGQSGQSLTIKSFFTVDGTIQEFQFSTGQTLPASLLFQVFGLTAPTETKVSKVPYIGDEGAPLLTGTEAGDILIPIDDTEMLQGQAGDDFLVGRASGVTFEIGLGNGEDFIVAYEGQNVVLFVDGISFSDVASNLMKSGDDLILSNGDAGNEVRIYKFFTRANTVSAIRFESGGEIAAEQIISMFGVPEPAQVPPFQMIIDGTSLDGAGDGSDPGDGGLPLCSEPEADPENCDDGSGENPPPDDTCDPTTENCDGAGGGDTGGGGSDPGNEWPELLRLTGTGDADLLVASDDATLVTGGAGDDFLIGGPADDRYRIDAGDGRDTIHDVEGQNVIEFLSGISYSDVTSGLMKAGDDLVLNIGQSGQSLTIKRFFVIDNTISALEFQNGSQLTGAQLFQAFGVTPPATVAQSLQLFAGKADGSPLVGSASPDILIPRMGTKVVQGLSGDDYLIGRIGYGGSISGSGGGNAMEGITFEIEQDSGKKFIIAYEGYNTVYYTSGTSKSDLTYSRMADDLILGNSRNNSEVRVHQFFVRQNTVRFIQFADGGYIDYYELFEIFNAEPPIPPDTPSPAAPDDPFNMVVAGASFDSCSPSPALANAEGYGLTASQLSEANQLPVVISTPGLEAWALKKFEYRVLAADSNNDELCIGLNEAPEGMMVDAPFGLISWEPSRSQLGFHQVEIAVTDERGGQVIQNFEIEVKDPNLPPVIVSAPPKRALEGLSYTYEVLVSDPNDGEPVLEVISGPEGMVATDGDIVWTPGFDHIGVHDIVIRASDIYGASDTQSFQLTVVPFTDTEHLPDGMSRLPMTGYRVPVHPMDDATTQAGTPRVYVRNDLLDIVLDPVNGLIWEDTDNVDVSFDGLNDAARFCQNLVHGGIDTWRLPNRLELVFLLEHHRTRYRNNLINSAFKHTGMEFFAIDVSNHKPLTNYHSTVHFGNGELKPESTGRAHARCVSGEQRFVPDFFRPMEQNVTVDRANRLMWQDDAQVLVSNVAWPAALESCETLELAGHSDWRLPNFNESQTLMQEFEHFVTLENPSDVFLNVPDVRHWASSTPTTTTPGWSRAPYALENLTQFWRFEYQSEIASGLAVNHVHQLPYSQQSNTPVRCVRNYAEPVARIESHPTSINFGESLTLDASSSSDSDGTIISYQWYSLTDDADLGSDPVLHLDSLASGEHSLRLTVTDNNGLTQAYPESIVITVIRPIEIAIDGESSVRLGQNVVLDASGTSGAGGIVSFKWIDDTTGDVVGNQAILNLEGLGAGARNYTLEVIDSIGQVLGTSFEVTVTEVRPIAAVVNDAHTVSEGSSVTLDASESTDADGEIVAYRWFAAGSSELLGDAAQLTLSDLQVGTWSYRLEVEDDSGLVDTKTVSVVVGYEPTVSLDDSHVVNAGSSLTLDASESSDSDGEIVAYRWFADGSTELLGDAAQLALSELPVGTWIYRLEVEDDMGLVSTKAVTIVVGYQPVAVVEDSHVVSEGSSLTLDASGSTDADGEIVAYRWFAAGSSELLGDAAQLTLSELPIGTWAYRLEVEDDSGLIGNKAVTVVVGYTPKAVAPDVVSGYAGTQIDLNASGSSVASGTLAYQWFINGQLISEQATVLIDHLEAGSHTVELVVTTELGLSDSKLVTIEVLGTRDLAQCLANPVTDDRGYEKLYPENDAEWLGNDAATVEDIERAFNFARAQDPSVFQYLIMPSQVVWDAMAVQEKGLYLINAERTARGIKPYEGAAPEVATVAQEYADYILTRNQVIGHYNDGLSPGDRLDVNTYIAGHRDAHVLNESVAWGSGYLASATVDQVLVRAVFLWIYQDKAWFENFDWATGPAWGHRDHLLQTGLNENSGSSNTEGLIGFGVSRGLYGPSQATPEVHGYVAVFHTIDQNEQWNLATVSTTDTSAAQGCNTAHILDIDESLIETNGLSEIRVSPSTLIMVPGNTQPLQVMGVYDNGNQSDFTPYASFIADSRSIASVIDGVVTAEKIGQAQVFARINGLESNRLFVRVREATDISNIQGTAAEAYSEYVPDNASVTGYDPMAMAVYTGVVQDRNGQPLEGVQASFLNQPELGSTETDSNGRFIIAGPAGQQTIVYEMPGRLVIQRTTIGASNTWSNLEDVMLLLRDSKQTLIDLSSSEPQIHQSTPVNDEFGKRQATIVFNGITSATVLSADGSTRSLDSFLLSATEFETPTSMPGELPSEVAFTFANDLHVAGVYYSDSVVFDSDVVMFVDNFLGFDVGEIVPIGTYDRLGNQWVASSNGVVVQLLDVDGDGEVDGLDYTGDSSPDDLNGNGNTEDEVIGLAGYEAGDTLWWGSFNHFSAKDYNWGSSEDEAPTEVDADVEQEDEKNEETECTGSYVKPYQQTFHEDISIAGTQLTLHYSSQRTEGYKHKARIKVSGASIPSTLEQMIVKLEVAGRVFQRELAPATNTEVEFIWDGTRVDGVRPKGMVSGRVSIGYEYKAQYISAGNAAAEERELSEFPVAWAQVGDSVTAVPGRQNYISWQTRGVSFKNSFDRQLGNGWSLSNVHEFDPAGRVYLGNGGVVDVETQSLILKTGLTYSLLDGDDGYYQSGGSTIDYTVNDEAVLVDKVTGLEWQFADRPFETRSKAEAQAYCATEAEPKDSGWRLPTSKEVGYTIEKSGANIGPAIYSLTQARLLWRQNTSNYDDQLLPVMCVRGESIDDRYVQGLQRDAAQQVVVDKDNGLMWQDAPENALTKRDWAASIHHCEATTFAGFDDWRMPNINELLYVLPNNVFQHQSELVFPPGTHWTYQASFRQPYWSSTTNYQEDTQAWAIESLSFNSERFSKSDQYYVRCVRDAASSARMPYRFDKDGKHIATIDLDSGKTLVEFSYNDSDKLVGMTDPFGNHIVIERDINGTPTRMVAADGQVTELTVNEQNNLTALAYEDASQYQFFYQAGGLLTEKVDPNGYSYPHEFDENGRVYQTRNPEGGQWDFFDTRVGIGHDKYGYTTAEGEHYQTVRRVLENGDVRKEITYKNGATLIDILRADQLQQTTTYGGVTTVVDKVLDSKTLQEIPSVITITQPSGRASVTSLNKTYGQNGADTSRYTLTTDVNGDISTTEVDTRAGTLTQTSAEGRVVSEVVDPDTLLTQSVSVAGLQDTVFAYDTRGRLTGQAVGTRSTTYQYGSEGRGQVTAITAADGRQTVYEYDSLGRVTKVTYPDGHATLSEYDANGNQTTLVVPTPAEHVSTVNGINRVTSDTTPLGEATHYEYDRDRRLTAIALPSGQRLENTYSQNRLTQTNTPEGSILYSYHHGDQLSQISEGTETLAYTWDGSLLKEVGYQGELNEGIQYDHNANFQISQLTYAGDSTNLTYDRDGLLTGIHGFTLGRDANHGLPISLSNGTLNRTFAYNGYGEVTNVSTELNQTAAFGYELTYNSVGQITGKTETLPNGVINEYSYTYDDRYRLTGVTKNSQLVEQYQYDANGNRTLATSTERGVNSTVASYNLGDQLQSQGNTHYSYDGNGRLSQKTTSTEVTTYNYDSQGRLKQVQTPDHTIQYRHNALGNRVAKLKDGQVIERYLWQDKITLLATYDGNGNLKQRFSYTLGHAPTSFTENGNTYYLLTDQLGSPRVITDNAGQVVKAIEYDAYGNVIADSNPSITIPFGFAGGLKDDDTGLIRFGYRDYDPKTGRWTARDPIGFAGGDTNLYGYVLGDPVNWIDPTGLQSFDVAAGFGFAGGRLPQSKVEADNMNNLPERYNLLPKYGEAWGMVAAGGGGGGGTLLKFCKIVMKNPDTFLEIATELAEVLGGDPSDPQSKVDKMGEYHQHRTEIHAPGPK</sequence>
<dbReference type="InterPro" id="IPR056823">
    <property type="entry name" value="TEN-like_YD-shell"/>
</dbReference>
<feature type="compositionally biased region" description="Acidic residues" evidence="4">
    <location>
        <begin position="310"/>
        <end position="321"/>
    </location>
</feature>
<dbReference type="EMBL" id="JAHKPV010000001">
    <property type="protein sequence ID" value="MBU2872899.1"/>
    <property type="molecule type" value="Genomic_DNA"/>
</dbReference>
<dbReference type="SMART" id="SM00089">
    <property type="entry name" value="PKD"/>
    <property type="match status" value="6"/>
</dbReference>
<feature type="region of interest" description="Disordered" evidence="4">
    <location>
        <begin position="3831"/>
        <end position="3860"/>
    </location>
</feature>
<feature type="domain" description="PKD/Chitinase" evidence="5">
    <location>
        <begin position="1198"/>
        <end position="1283"/>
    </location>
</feature>
<dbReference type="InterPro" id="IPR010566">
    <property type="entry name" value="Haemolys_ca-bd"/>
</dbReference>
<gene>
    <name evidence="6" type="ORF">KO508_02675</name>
</gene>
<feature type="domain" description="PKD/Chitinase" evidence="5">
    <location>
        <begin position="1458"/>
        <end position="1544"/>
    </location>
</feature>
<dbReference type="InterPro" id="IPR022409">
    <property type="entry name" value="PKD/Chitinase_dom"/>
</dbReference>
<comment type="caution">
    <text evidence="6">The sequence shown here is derived from an EMBL/GenBank/DDBJ whole genome shotgun (WGS) entry which is preliminary data.</text>
</comment>
<dbReference type="Pfam" id="PF07603">
    <property type="entry name" value="Lcl_C"/>
    <property type="match status" value="3"/>
</dbReference>
<feature type="domain" description="PKD/Chitinase" evidence="5">
    <location>
        <begin position="1632"/>
        <end position="1713"/>
    </location>
</feature>
<dbReference type="InterPro" id="IPR022385">
    <property type="entry name" value="Rhs_assc_core"/>
</dbReference>
<evidence type="ECO:0000256" key="1">
    <source>
        <dbReference type="ARBA" id="ARBA00022536"/>
    </source>
</evidence>
<feature type="compositionally biased region" description="Gly residues" evidence="4">
    <location>
        <begin position="293"/>
        <end position="303"/>
    </location>
</feature>
<feature type="compositionally biased region" description="Gly residues" evidence="4">
    <location>
        <begin position="340"/>
        <end position="352"/>
    </location>
</feature>
<dbReference type="InterPro" id="IPR011460">
    <property type="entry name" value="Lcl_C"/>
</dbReference>